<dbReference type="Gene3D" id="3.90.79.10">
    <property type="entry name" value="Nucleoside Triphosphate Pyrophosphohydrolase"/>
    <property type="match status" value="1"/>
</dbReference>
<feature type="domain" description="Nudix hydrolase" evidence="1">
    <location>
        <begin position="173"/>
        <end position="346"/>
    </location>
</feature>
<dbReference type="InterPro" id="IPR000086">
    <property type="entry name" value="NUDIX_hydrolase_dom"/>
</dbReference>
<organism evidence="2 3">
    <name type="scientific">Streptosporangium carneum</name>
    <dbReference type="NCBI Taxonomy" id="47481"/>
    <lineage>
        <taxon>Bacteria</taxon>
        <taxon>Bacillati</taxon>
        <taxon>Actinomycetota</taxon>
        <taxon>Actinomycetes</taxon>
        <taxon>Streptosporangiales</taxon>
        <taxon>Streptosporangiaceae</taxon>
        <taxon>Streptosporangium</taxon>
    </lineage>
</organism>
<accession>A0A9W6I2C6</accession>
<keyword evidence="3" id="KW-1185">Reference proteome</keyword>
<comment type="caution">
    <text evidence="2">The sequence shown here is derived from an EMBL/GenBank/DDBJ whole genome shotgun (WGS) entry which is preliminary data.</text>
</comment>
<dbReference type="SUPFAM" id="SSF55811">
    <property type="entry name" value="Nudix"/>
    <property type="match status" value="1"/>
</dbReference>
<evidence type="ECO:0000259" key="1">
    <source>
        <dbReference type="PROSITE" id="PS51462"/>
    </source>
</evidence>
<evidence type="ECO:0000313" key="3">
    <source>
        <dbReference type="Proteomes" id="UP001143474"/>
    </source>
</evidence>
<reference evidence="2" key="1">
    <citation type="journal article" date="2014" name="Int. J. Syst. Evol. Microbiol.">
        <title>Complete genome sequence of Corynebacterium casei LMG S-19264T (=DSM 44701T), isolated from a smear-ripened cheese.</title>
        <authorList>
            <consortium name="US DOE Joint Genome Institute (JGI-PGF)"/>
            <person name="Walter F."/>
            <person name="Albersmeier A."/>
            <person name="Kalinowski J."/>
            <person name="Ruckert C."/>
        </authorList>
    </citation>
    <scope>NUCLEOTIDE SEQUENCE</scope>
    <source>
        <strain evidence="2">VKM Ac-2007</strain>
    </source>
</reference>
<dbReference type="AlphaFoldDB" id="A0A9W6I2C6"/>
<proteinExistence type="predicted"/>
<dbReference type="InterPro" id="IPR015797">
    <property type="entry name" value="NUDIX_hydrolase-like_dom_sf"/>
</dbReference>
<evidence type="ECO:0000313" key="2">
    <source>
        <dbReference type="EMBL" id="GLK10742.1"/>
    </source>
</evidence>
<name>A0A9W6I2C6_9ACTN</name>
<gene>
    <name evidence="2" type="ORF">GCM10017600_41480</name>
</gene>
<dbReference type="EMBL" id="BSEV01000009">
    <property type="protein sequence ID" value="GLK10742.1"/>
    <property type="molecule type" value="Genomic_DNA"/>
</dbReference>
<dbReference type="Proteomes" id="UP001143474">
    <property type="component" value="Unassembled WGS sequence"/>
</dbReference>
<reference evidence="2" key="2">
    <citation type="submission" date="2023-01" db="EMBL/GenBank/DDBJ databases">
        <authorList>
            <person name="Sun Q."/>
            <person name="Evtushenko L."/>
        </authorList>
    </citation>
    <scope>NUCLEOTIDE SEQUENCE</scope>
    <source>
        <strain evidence="2">VKM Ac-2007</strain>
    </source>
</reference>
<sequence length="346" mass="37548">MDGNGQQGRLAFFANLKHADHMRGEVVVASKDTEVPGSFHAAVGLCCEGDVRQEAIARFRAGWRAPGRLVLVTGEDSAYGDAILAWPPRPQGQGQGRFVSAAPTLAEAVRAVLGATGPGVVRSGGEREVPLPIWHTPTFRRWYAVQRAVGNRLVSARPVWSFHARSGPLFFWALHVSVHVAAENRTKDNEVVLSRPDTTNVLLYRRGASPGESLVVLVREYRSPGTAADGFVHELPGGSGGEGTTSALAVTEVWEETGFQLDPARLRHHGHRPVAATLSVHHAHLYSAELTEDELEWFRPHAGPYGVSADGELTWPELCTVDTIMARRLVDWPTLGMIAQVLFGEG</sequence>
<protein>
    <recommendedName>
        <fullName evidence="1">Nudix hydrolase domain-containing protein</fullName>
    </recommendedName>
</protein>
<dbReference type="PROSITE" id="PS51462">
    <property type="entry name" value="NUDIX"/>
    <property type="match status" value="1"/>
</dbReference>